<proteinExistence type="predicted"/>
<organism evidence="1">
    <name type="scientific">Ignisphaera aggregans</name>
    <dbReference type="NCBI Taxonomy" id="334771"/>
    <lineage>
        <taxon>Archaea</taxon>
        <taxon>Thermoproteota</taxon>
        <taxon>Thermoprotei</taxon>
        <taxon>Desulfurococcales</taxon>
        <taxon>Desulfurococcaceae</taxon>
        <taxon>Ignisphaera</taxon>
    </lineage>
</organism>
<dbReference type="AlphaFoldDB" id="A0A7J2T9I7"/>
<comment type="caution">
    <text evidence="1">The sequence shown here is derived from an EMBL/GenBank/DDBJ whole genome shotgun (WGS) entry which is preliminary data.</text>
</comment>
<name>A0A7J2T9I7_9CREN</name>
<dbReference type="EMBL" id="DSLL01000032">
    <property type="protein sequence ID" value="HEH31185.1"/>
    <property type="molecule type" value="Genomic_DNA"/>
</dbReference>
<accession>A0A7J2T9I7</accession>
<evidence type="ECO:0000313" key="1">
    <source>
        <dbReference type="EMBL" id="HEH31185.1"/>
    </source>
</evidence>
<sequence length="68" mass="7857">MKSRRGIAGEINYIAIENEDVCNLEKDFKKMVVRVNIISDAEIANTIKNTIELLKIVKLRLLRTQLKE</sequence>
<protein>
    <submittedName>
        <fullName evidence="1">Uncharacterized protein</fullName>
    </submittedName>
</protein>
<reference evidence="1" key="1">
    <citation type="journal article" date="2020" name="mSystems">
        <title>Genome- and Community-Level Interaction Insights into Carbon Utilization and Element Cycling Functions of Hydrothermarchaeota in Hydrothermal Sediment.</title>
        <authorList>
            <person name="Zhou Z."/>
            <person name="Liu Y."/>
            <person name="Xu W."/>
            <person name="Pan J."/>
            <person name="Luo Z.H."/>
            <person name="Li M."/>
        </authorList>
    </citation>
    <scope>NUCLEOTIDE SEQUENCE [LARGE SCALE GENOMIC DNA]</scope>
    <source>
        <strain evidence="1">SpSt-27</strain>
    </source>
</reference>
<gene>
    <name evidence="1" type="ORF">ENP99_03630</name>
</gene>